<keyword evidence="4" id="KW-1185">Reference proteome</keyword>
<keyword evidence="1" id="KW-0489">Methyltransferase</keyword>
<name>A0AA38M1H3_9CUCU</name>
<gene>
    <name evidence="3" type="ORF">Zmor_022073</name>
</gene>
<dbReference type="InterPro" id="IPR029063">
    <property type="entry name" value="SAM-dependent_MTases_sf"/>
</dbReference>
<protein>
    <submittedName>
        <fullName evidence="3">Uncharacterized protein</fullName>
    </submittedName>
</protein>
<evidence type="ECO:0000256" key="2">
    <source>
        <dbReference type="ARBA" id="ARBA00022679"/>
    </source>
</evidence>
<accession>A0AA38M1H3</accession>
<dbReference type="GO" id="GO:0032259">
    <property type="term" value="P:methylation"/>
    <property type="evidence" value="ECO:0007669"/>
    <property type="project" value="UniProtKB-KW"/>
</dbReference>
<dbReference type="GO" id="GO:0008168">
    <property type="term" value="F:methyltransferase activity"/>
    <property type="evidence" value="ECO:0007669"/>
    <property type="project" value="UniProtKB-KW"/>
</dbReference>
<keyword evidence="2" id="KW-0808">Transferase</keyword>
<dbReference type="AlphaFoldDB" id="A0AA38M1H3"/>
<evidence type="ECO:0000313" key="3">
    <source>
        <dbReference type="EMBL" id="KAJ3632126.1"/>
    </source>
</evidence>
<sequence length="199" mass="23563">MVQRRRRVFIFAKRRDEFGIQNNDDFDILNSEDDSFFFKQFPYEINDHKNETLDLAKYFKDEVDITENFNKGKFLNKGFCINGVVYHFDYDAVNTNKVKLLGNILESNVDKKYYLDANQLTKMKYLKGSKRIERHKPNGELYYYSEGKMSLDDIATLPGRTMLTSEGTLNRSTHIIKEKTRYRFITPLEAERLNGFDDN</sequence>
<dbReference type="SUPFAM" id="SSF53335">
    <property type="entry name" value="S-adenosyl-L-methionine-dependent methyltransferases"/>
    <property type="match status" value="1"/>
</dbReference>
<dbReference type="InterPro" id="IPR001525">
    <property type="entry name" value="C5_MeTfrase"/>
</dbReference>
<dbReference type="Proteomes" id="UP001168821">
    <property type="component" value="Unassembled WGS sequence"/>
</dbReference>
<dbReference type="Gene3D" id="3.90.120.30">
    <property type="match status" value="1"/>
</dbReference>
<dbReference type="EMBL" id="JALNTZ010000618">
    <property type="protein sequence ID" value="KAJ3632126.1"/>
    <property type="molecule type" value="Genomic_DNA"/>
</dbReference>
<comment type="caution">
    <text evidence="3">The sequence shown here is derived from an EMBL/GenBank/DDBJ whole genome shotgun (WGS) entry which is preliminary data.</text>
</comment>
<evidence type="ECO:0000256" key="1">
    <source>
        <dbReference type="ARBA" id="ARBA00022603"/>
    </source>
</evidence>
<proteinExistence type="predicted"/>
<evidence type="ECO:0000313" key="4">
    <source>
        <dbReference type="Proteomes" id="UP001168821"/>
    </source>
</evidence>
<dbReference type="Pfam" id="PF00145">
    <property type="entry name" value="DNA_methylase"/>
    <property type="match status" value="1"/>
</dbReference>
<organism evidence="3 4">
    <name type="scientific">Zophobas morio</name>
    <dbReference type="NCBI Taxonomy" id="2755281"/>
    <lineage>
        <taxon>Eukaryota</taxon>
        <taxon>Metazoa</taxon>
        <taxon>Ecdysozoa</taxon>
        <taxon>Arthropoda</taxon>
        <taxon>Hexapoda</taxon>
        <taxon>Insecta</taxon>
        <taxon>Pterygota</taxon>
        <taxon>Neoptera</taxon>
        <taxon>Endopterygota</taxon>
        <taxon>Coleoptera</taxon>
        <taxon>Polyphaga</taxon>
        <taxon>Cucujiformia</taxon>
        <taxon>Tenebrionidae</taxon>
        <taxon>Zophobas</taxon>
    </lineage>
</organism>
<reference evidence="3" key="1">
    <citation type="journal article" date="2023" name="G3 (Bethesda)">
        <title>Whole genome assemblies of Zophobas morio and Tenebrio molitor.</title>
        <authorList>
            <person name="Kaur S."/>
            <person name="Stinson S.A."/>
            <person name="diCenzo G.C."/>
        </authorList>
    </citation>
    <scope>NUCLEOTIDE SEQUENCE</scope>
    <source>
        <strain evidence="3">QUZm001</strain>
    </source>
</reference>